<dbReference type="GO" id="GO:0003677">
    <property type="term" value="F:DNA binding"/>
    <property type="evidence" value="ECO:0007669"/>
    <property type="project" value="InterPro"/>
</dbReference>
<dbReference type="AlphaFoldDB" id="A0A059G2L2"/>
<dbReference type="InterPro" id="IPR010093">
    <property type="entry name" value="SinI_DNA-bd"/>
</dbReference>
<reference evidence="2 3" key="1">
    <citation type="journal article" date="2014" name="Antonie Van Leeuwenhoek">
        <title>Hyphomonas beringensis sp. nov. and Hyphomonas chukchiensis sp. nov., isolated from surface seawater of the Bering Sea and Chukchi Sea.</title>
        <authorList>
            <person name="Li C."/>
            <person name="Lai Q."/>
            <person name="Li G."/>
            <person name="Dong C."/>
            <person name="Wang J."/>
            <person name="Liao Y."/>
            <person name="Shao Z."/>
        </authorList>
    </citation>
    <scope>NUCLEOTIDE SEQUENCE [LARGE SCALE GENOMIC DNA]</scope>
    <source>
        <strain evidence="2 3">SCH89</strain>
    </source>
</reference>
<feature type="domain" description="Helix-turn-helix" evidence="1">
    <location>
        <begin position="7"/>
        <end position="50"/>
    </location>
</feature>
<dbReference type="RefSeq" id="WP_035541158.1">
    <property type="nucleotide sequence ID" value="NZ_ARYL01000042.1"/>
</dbReference>
<dbReference type="Proteomes" id="UP000024942">
    <property type="component" value="Unassembled WGS sequence"/>
</dbReference>
<sequence>MHQIATSVNDAAKALSLGRTSIYELIKNGQLETVKLGRRTLVKVDSLHRLVGSVAHDQRD</sequence>
<organism evidence="2 3">
    <name type="scientific">Hyphomonas oceanitis SCH89</name>
    <dbReference type="NCBI Taxonomy" id="1280953"/>
    <lineage>
        <taxon>Bacteria</taxon>
        <taxon>Pseudomonadati</taxon>
        <taxon>Pseudomonadota</taxon>
        <taxon>Alphaproteobacteria</taxon>
        <taxon>Hyphomonadales</taxon>
        <taxon>Hyphomonadaceae</taxon>
        <taxon>Hyphomonas</taxon>
    </lineage>
</organism>
<evidence type="ECO:0000259" key="1">
    <source>
        <dbReference type="Pfam" id="PF12728"/>
    </source>
</evidence>
<evidence type="ECO:0000313" key="2">
    <source>
        <dbReference type="EMBL" id="KDA00949.1"/>
    </source>
</evidence>
<dbReference type="InterPro" id="IPR041657">
    <property type="entry name" value="HTH_17"/>
</dbReference>
<dbReference type="NCBIfam" id="TIGR01764">
    <property type="entry name" value="excise"/>
    <property type="match status" value="1"/>
</dbReference>
<gene>
    <name evidence="2" type="ORF">HOC_18059</name>
</gene>
<dbReference type="STRING" id="1280953.HOC_18059"/>
<name>A0A059G2L2_9PROT</name>
<evidence type="ECO:0000313" key="3">
    <source>
        <dbReference type="Proteomes" id="UP000024942"/>
    </source>
</evidence>
<protein>
    <submittedName>
        <fullName evidence="2">DNA binding domain-containing protein</fullName>
    </submittedName>
</protein>
<dbReference type="Pfam" id="PF12728">
    <property type="entry name" value="HTH_17"/>
    <property type="match status" value="1"/>
</dbReference>
<dbReference type="EMBL" id="ARYL01000042">
    <property type="protein sequence ID" value="KDA00949.1"/>
    <property type="molecule type" value="Genomic_DNA"/>
</dbReference>
<comment type="caution">
    <text evidence="2">The sequence shown here is derived from an EMBL/GenBank/DDBJ whole genome shotgun (WGS) entry which is preliminary data.</text>
</comment>
<proteinExistence type="predicted"/>
<dbReference type="eggNOG" id="ENOG502ZT49">
    <property type="taxonomic scope" value="Bacteria"/>
</dbReference>
<accession>A0A059G2L2</accession>
<keyword evidence="3" id="KW-1185">Reference proteome</keyword>
<dbReference type="OrthoDB" id="7226381at2"/>